<proteinExistence type="predicted"/>
<keyword evidence="3" id="KW-1133">Transmembrane helix</keyword>
<organism evidence="5 6">
    <name type="scientific">Collinsella ureilytica</name>
    <dbReference type="NCBI Taxonomy" id="2869515"/>
    <lineage>
        <taxon>Bacteria</taxon>
        <taxon>Bacillati</taxon>
        <taxon>Actinomycetota</taxon>
        <taxon>Coriobacteriia</taxon>
        <taxon>Coriobacteriales</taxon>
        <taxon>Coriobacteriaceae</taxon>
        <taxon>Collinsella</taxon>
    </lineage>
</organism>
<keyword evidence="3" id="KW-0472">Membrane</keyword>
<evidence type="ECO:0000256" key="2">
    <source>
        <dbReference type="SAM" id="MobiDB-lite"/>
    </source>
</evidence>
<dbReference type="EC" id="5.2.1.8" evidence="5"/>
<dbReference type="InterPro" id="IPR000297">
    <property type="entry name" value="PPIase_PpiC"/>
</dbReference>
<dbReference type="Pfam" id="PF00639">
    <property type="entry name" value="Rotamase"/>
    <property type="match status" value="1"/>
</dbReference>
<dbReference type="EMBL" id="JAIMFO010000006">
    <property type="protein sequence ID" value="MBY4797772.1"/>
    <property type="molecule type" value="Genomic_DNA"/>
</dbReference>
<evidence type="ECO:0000313" key="6">
    <source>
        <dbReference type="Proteomes" id="UP000700908"/>
    </source>
</evidence>
<keyword evidence="3" id="KW-0812">Transmembrane</keyword>
<dbReference type="PANTHER" id="PTHR47245">
    <property type="entry name" value="PEPTIDYLPROLYL ISOMERASE"/>
    <property type="match status" value="1"/>
</dbReference>
<gene>
    <name evidence="5" type="ORF">K6V98_05300</name>
</gene>
<protein>
    <submittedName>
        <fullName evidence="5">Peptidylprolyl isomerase</fullName>
        <ecNumber evidence="5">5.2.1.8</ecNumber>
    </submittedName>
</protein>
<dbReference type="SUPFAM" id="SSF109998">
    <property type="entry name" value="Triger factor/SurA peptide-binding domain-like"/>
    <property type="match status" value="1"/>
</dbReference>
<dbReference type="InterPro" id="IPR027304">
    <property type="entry name" value="Trigger_fact/SurA_dom_sf"/>
</dbReference>
<feature type="region of interest" description="Disordered" evidence="2">
    <location>
        <begin position="386"/>
        <end position="429"/>
    </location>
</feature>
<dbReference type="InterPro" id="IPR046357">
    <property type="entry name" value="PPIase_dom_sf"/>
</dbReference>
<feature type="compositionally biased region" description="Polar residues" evidence="2">
    <location>
        <begin position="403"/>
        <end position="419"/>
    </location>
</feature>
<keyword evidence="1 5" id="KW-0413">Isomerase</keyword>
<evidence type="ECO:0000256" key="1">
    <source>
        <dbReference type="PROSITE-ProRule" id="PRU00278"/>
    </source>
</evidence>
<keyword evidence="6" id="KW-1185">Reference proteome</keyword>
<dbReference type="RefSeq" id="WP_222199485.1">
    <property type="nucleotide sequence ID" value="NZ_JAIMFO010000006.1"/>
</dbReference>
<dbReference type="Gene3D" id="1.10.4030.10">
    <property type="entry name" value="Porin chaperone SurA, peptide-binding domain"/>
    <property type="match status" value="1"/>
</dbReference>
<dbReference type="GO" id="GO:0003755">
    <property type="term" value="F:peptidyl-prolyl cis-trans isomerase activity"/>
    <property type="evidence" value="ECO:0007669"/>
    <property type="project" value="UniProtKB-EC"/>
</dbReference>
<dbReference type="InterPro" id="IPR050245">
    <property type="entry name" value="PrsA_foldase"/>
</dbReference>
<accession>A0ABS7MK76</accession>
<dbReference type="Proteomes" id="UP000700908">
    <property type="component" value="Unassembled WGS sequence"/>
</dbReference>
<keyword evidence="1" id="KW-0697">Rotamase</keyword>
<dbReference type="PROSITE" id="PS50198">
    <property type="entry name" value="PPIC_PPIASE_2"/>
    <property type="match status" value="1"/>
</dbReference>
<comment type="caution">
    <text evidence="5">The sequence shown here is derived from an EMBL/GenBank/DDBJ whole genome shotgun (WGS) entry which is preliminary data.</text>
</comment>
<dbReference type="Pfam" id="PF13624">
    <property type="entry name" value="SurA_N_3"/>
    <property type="match status" value="1"/>
</dbReference>
<dbReference type="SUPFAM" id="SSF54534">
    <property type="entry name" value="FKBP-like"/>
    <property type="match status" value="1"/>
</dbReference>
<evidence type="ECO:0000313" key="5">
    <source>
        <dbReference type="EMBL" id="MBY4797772.1"/>
    </source>
</evidence>
<dbReference type="Gene3D" id="3.10.50.40">
    <property type="match status" value="1"/>
</dbReference>
<evidence type="ECO:0000259" key="4">
    <source>
        <dbReference type="PROSITE" id="PS50198"/>
    </source>
</evidence>
<evidence type="ECO:0000256" key="3">
    <source>
        <dbReference type="SAM" id="Phobius"/>
    </source>
</evidence>
<feature type="domain" description="PpiC" evidence="4">
    <location>
        <begin position="222"/>
        <end position="325"/>
    </location>
</feature>
<feature type="transmembrane region" description="Helical" evidence="3">
    <location>
        <begin position="36"/>
        <end position="59"/>
    </location>
</feature>
<reference evidence="5 6" key="1">
    <citation type="submission" date="2021-08" db="EMBL/GenBank/DDBJ databases">
        <title>Collinsella faecalis sp. nov. isolated from swine faeces.</title>
        <authorList>
            <person name="Oh B.S."/>
            <person name="Lee J.H."/>
        </authorList>
    </citation>
    <scope>NUCLEOTIDE SEQUENCE [LARGE SCALE GENOMIC DNA]</scope>
    <source>
        <strain evidence="5 6">AGMB00827</strain>
    </source>
</reference>
<dbReference type="PANTHER" id="PTHR47245:SF2">
    <property type="entry name" value="PEPTIDYL-PROLYL CIS-TRANS ISOMERASE HP_0175-RELATED"/>
    <property type="match status" value="1"/>
</dbReference>
<feature type="region of interest" description="Disordered" evidence="2">
    <location>
        <begin position="1"/>
        <end position="25"/>
    </location>
</feature>
<sequence length="429" mass="47292">MKIKRDHSTETVSAASEKRLPNRKQVKAGLSKTGKIILALVGAAAMLLSVTAMACSGVLNQISSKQSYQLTGGVAAVVNGTNITEDTVTKQIMNAKMTGGFEKDEVWASFLVQQGLTPESYREQVIKSIAKEFLTKQAVHENHVTISDEEIDESYKKVVEQYGGMDSFKKMMQATGNTEKSFRESLRESLLQDKLRDVVAPDREPTDGEIITFFNEGFDTYNNARRSENLLIKVDASADEATKTAAREKATKILEQIRSGEISFEDAVKENSDDTGSKESGGDVGWDKLTSFVPEYQQALAQLGKDQVSDVVETTYGFHLIKCTEVLQLSDRATSIDQLPESFRTYIANVLKTRSKTEDYNAWMDDYLKKADLKINPMPENVPYNVSLEGVSPLDESKPDPASPNTTDSSAQVSSSTEVNAGKENSEQK</sequence>
<name>A0ABS7MK76_9ACTN</name>